<feature type="active site" description="Proton acceptor; for dehydratase activity" evidence="6">
    <location>
        <position position="1335"/>
    </location>
</feature>
<reference evidence="11 12" key="1">
    <citation type="journal article" date="2020" name="ISME J.">
        <title>Uncovering the hidden diversity of litter-decomposition mechanisms in mushroom-forming fungi.</title>
        <authorList>
            <person name="Floudas D."/>
            <person name="Bentzer J."/>
            <person name="Ahren D."/>
            <person name="Johansson T."/>
            <person name="Persson P."/>
            <person name="Tunlid A."/>
        </authorList>
    </citation>
    <scope>NUCLEOTIDE SEQUENCE [LARGE SCALE GENOMIC DNA]</scope>
    <source>
        <strain evidence="11 12">CBS 101986</strain>
    </source>
</reference>
<dbReference type="InterPro" id="IPR014043">
    <property type="entry name" value="Acyl_transferase_dom"/>
</dbReference>
<gene>
    <name evidence="11" type="ORF">D9619_013156</name>
</gene>
<dbReference type="InterPro" id="IPR009081">
    <property type="entry name" value="PP-bd_ACP"/>
</dbReference>
<dbReference type="InterPro" id="IPR050091">
    <property type="entry name" value="PKS_NRPS_Biosynth_Enz"/>
</dbReference>
<evidence type="ECO:0000256" key="4">
    <source>
        <dbReference type="ARBA" id="ARBA00022679"/>
    </source>
</evidence>
<sequence length="2097" mass="228400">MSCPIILPVFGGQGLATSDPTSNCSTGLSTTPSSGTLLLESCHAALLEEIACLDAEDQNYLHICTQDFNDRNSVLLGSFKTSQCDNPILSGTILLLDQALRFLAYIDSVSNTRTSSKPILDALKCSPNNSMGIIGFSSGILTACVVASSPSVPSFIVNCVEAYRLALWIGIRSKLLHPSSFSSHSSGTIFRSWSLVLIGMNKSDALCAIEVYHKLHGTDTTRISVTAVMGSDLITVSGHPDDLDAFSQTLPQEVTTYSTGINALYHCSARLEGVRNQVLHDIAARNIRFPSWTDLFAPIRSTYTGDLLDANGNCYSGPAPATLAEAAVDMILLHPVNWDVVIEKTLQSVPSPNSDIILLDIGLGSTLTKRLQRSLAQHVRTLKILELREYGHSREAGVKQVPIAIVGMAVHMPGAASVGDLWSLLHDGMNTSREIPQSRFDYTLYTNGEIPGRSMKTRAANFIDSAGVFDHKFFNISPREARSMDPQQRILLHVGYHALEDAGYVPNGSRTFNPDEIGCFIGCATHDHFQNMRDNIDLYYSTGTLAAFLSGRLSYFLGLGGPSIVVDTACSSSLVAIQQACRALMSNDCQAALAGGVNIISSPDMFLGLDKGHFLSPSGQCKSFDAAADGYSRGEGCGVFVLKRLAHAVAENDRILGVIRGVEVNHSGQAHSITHPHGPTQRALFKQLLHHSNVDPNSVNVVEAHGTGTQAGDTNELDSIRAALNGNRTPNNPLYVTSIKANLGHLEAASGSASLAKVLLMFQHRMIPRQVSLETLNPFFAPLDSDNTAIATNNTAWTTVCEGKPRIAMVNNFGAAGSNAALLVEEYVPKTRPELSGDTRSFVFGISAKEKIALEKLRSQLVHWLKTPRRQDVSLADIAYTLTARRQIFPHRIAIAASSKGELIQKLQSAPTSDAPAAKTSVILVFSGQGCQYRGMGSALYESSPTFRHHIDECDGILVSLGFPGIKGFVLDSGARTDGQSPGRDDFQSALFALQYAVLKVWQSWGIKPVAVVGHSLGEYGALVAAEVLSLRDALFIIATRAKLMEERLSPAATGMVAISASAEGVQRMLDSKTGFIDLSISCFNSPTNCVVSGPIEQLSELQRCVGQEEDWKTTQLDFPFGAHSPIMDSLFDDLVCISKTIRKGVPKIPIISTVFGRLVHAGDQEFPPSDYFARQCVQPVRFTQAIESFLSIPTLPNHILWIEVGPHPTITPMLRSFPALANSVYLPSLKKSQDPTVTISQSLASLYLSDYTMDWRRIFTAGGPVRLTEVPSYPLSGPNFWVPFTESLPSQSPIHPTIKFSFIGSWAQVPNNSNGRVAIFETPIQRLREYIHGHLVGDVPLCPASVYLEMIYSSITLATEQYPFEMESDGIDIHDISFCKALTWDLDDDSCTTVLVVTVDIAAYTFSIKSRASTPGEETLHVTGHYKAMPSDPEQGELSSILSPMVSFLDKLLDPALGNTPETFSTRTIYHVIFPRVVRYSAKFHSLQYLAMPSNDTQATATMVVPATGDVEQFSVHPVFLDTLLHVAGFIANLQGALNDAYICKEIQTMTVFRGHILDPPGKCSIYCTLEKCSDNSSFIAESYAYVETSTGPVVVACMSGIRFQRVRLSGLQASLASLSGKAPFGLLEQQLSDQLNNPLNSWPTLRGIIAKNCEMDLDGVDLDQGLDDLGIDSLMRLELAYNISRVYRSFGYRPQEIALCKTTTDILNLISPASDPQTPSTSISHQNIHSPRTPDATVTPQTLSRTLVNYPDSSPPVRKMIANILDMHEDAIPGNVKLSSLGFDSLASIEATHTLQHKYHLHIPKDFLSPDHTVRDVERGVLGLAPSALSYGATHAPFDRMCKAMALRRSISLLQNSNTNLAPLVLIHDGSGLTLSYERLRTLDRRVWTISNPHFSTSTKWPSLTDMARAYGKLISAEIEGHIILGGWSFGGVVADEVATQFPTRSIVVDGIVLIDAPNPSAHVPLSSSVFSRVLDSVEGLDKESKRLCKEQFKMNGELLRTYRPQKRNGGNHPGLVFLRSTEPYMHFEQENVPSWLSERSNLDTISSGWNDLSGGRLLRALDIPGHHFSPFDQTNVGIVSEKIKEACSILDAMK</sequence>
<dbReference type="InterPro" id="IPR001227">
    <property type="entry name" value="Ac_transferase_dom_sf"/>
</dbReference>
<evidence type="ECO:0000256" key="3">
    <source>
        <dbReference type="ARBA" id="ARBA00022553"/>
    </source>
</evidence>
<feature type="domain" description="Ketosynthase family 3 (KS3)" evidence="9">
    <location>
        <begin position="400"/>
        <end position="826"/>
    </location>
</feature>
<dbReference type="InterPro" id="IPR018201">
    <property type="entry name" value="Ketoacyl_synth_AS"/>
</dbReference>
<dbReference type="PROSITE" id="PS52004">
    <property type="entry name" value="KS3_2"/>
    <property type="match status" value="1"/>
</dbReference>
<dbReference type="Gene3D" id="3.40.366.10">
    <property type="entry name" value="Malonyl-Coenzyme A Acyl Carrier Protein, domain 2"/>
    <property type="match status" value="3"/>
</dbReference>
<feature type="region of interest" description="C-terminal hotdog fold" evidence="6">
    <location>
        <begin position="1461"/>
        <end position="1614"/>
    </location>
</feature>
<dbReference type="InterPro" id="IPR049900">
    <property type="entry name" value="PKS_mFAS_DH"/>
</dbReference>
<dbReference type="Gene3D" id="3.10.129.110">
    <property type="entry name" value="Polyketide synthase dehydratase"/>
    <property type="match status" value="1"/>
</dbReference>
<dbReference type="PANTHER" id="PTHR43775">
    <property type="entry name" value="FATTY ACID SYNTHASE"/>
    <property type="match status" value="1"/>
</dbReference>
<comment type="pathway">
    <text evidence="1">Secondary metabolite biosynthesis.</text>
</comment>
<organism evidence="11 12">
    <name type="scientific">Psilocybe cf. subviscida</name>
    <dbReference type="NCBI Taxonomy" id="2480587"/>
    <lineage>
        <taxon>Eukaryota</taxon>
        <taxon>Fungi</taxon>
        <taxon>Dikarya</taxon>
        <taxon>Basidiomycota</taxon>
        <taxon>Agaricomycotina</taxon>
        <taxon>Agaricomycetes</taxon>
        <taxon>Agaricomycetidae</taxon>
        <taxon>Agaricales</taxon>
        <taxon>Agaricineae</taxon>
        <taxon>Strophariaceae</taxon>
        <taxon>Psilocybe</taxon>
    </lineage>
</organism>
<feature type="region of interest" description="Disordered" evidence="7">
    <location>
        <begin position="1716"/>
        <end position="1743"/>
    </location>
</feature>
<dbReference type="InterPro" id="IPR000073">
    <property type="entry name" value="AB_hydrolase_1"/>
</dbReference>
<dbReference type="PANTHER" id="PTHR43775:SF37">
    <property type="entry name" value="SI:DKEY-61P9.11"/>
    <property type="match status" value="1"/>
</dbReference>
<keyword evidence="2" id="KW-0596">Phosphopantetheine</keyword>
<dbReference type="SUPFAM" id="SSF55048">
    <property type="entry name" value="Probable ACP-binding domain of malonyl-CoA ACP transacylase"/>
    <property type="match status" value="1"/>
</dbReference>
<dbReference type="SUPFAM" id="SSF53901">
    <property type="entry name" value="Thiolase-like"/>
    <property type="match status" value="1"/>
</dbReference>
<feature type="region of interest" description="N-terminal hotdog fold" evidence="6">
    <location>
        <begin position="1296"/>
        <end position="1434"/>
    </location>
</feature>
<evidence type="ECO:0000256" key="2">
    <source>
        <dbReference type="ARBA" id="ARBA00022450"/>
    </source>
</evidence>
<evidence type="ECO:0000259" key="9">
    <source>
        <dbReference type="PROSITE" id="PS52004"/>
    </source>
</evidence>
<dbReference type="SUPFAM" id="SSF53474">
    <property type="entry name" value="alpha/beta-Hydrolases"/>
    <property type="match status" value="1"/>
</dbReference>
<dbReference type="Pfam" id="PF16073">
    <property type="entry name" value="SAT"/>
    <property type="match status" value="1"/>
</dbReference>
<dbReference type="PROSITE" id="PS00012">
    <property type="entry name" value="PHOSPHOPANTETHEINE"/>
    <property type="match status" value="1"/>
</dbReference>
<dbReference type="Gene3D" id="3.40.50.1820">
    <property type="entry name" value="alpha/beta hydrolase"/>
    <property type="match status" value="1"/>
</dbReference>
<dbReference type="InterPro" id="IPR014030">
    <property type="entry name" value="Ketoacyl_synth_N"/>
</dbReference>
<dbReference type="CDD" id="cd00833">
    <property type="entry name" value="PKS"/>
    <property type="match status" value="1"/>
</dbReference>
<keyword evidence="5" id="KW-0843">Virulence</keyword>
<dbReference type="Pfam" id="PF22621">
    <property type="entry name" value="CurL-like_PKS_C"/>
    <property type="match status" value="1"/>
</dbReference>
<feature type="domain" description="Carrier" evidence="8">
    <location>
        <begin position="1753"/>
        <end position="1827"/>
    </location>
</feature>
<dbReference type="GO" id="GO:0006633">
    <property type="term" value="P:fatty acid biosynthetic process"/>
    <property type="evidence" value="ECO:0007669"/>
    <property type="project" value="InterPro"/>
</dbReference>
<dbReference type="SMART" id="SM00825">
    <property type="entry name" value="PKS_KS"/>
    <property type="match status" value="1"/>
</dbReference>
<evidence type="ECO:0000313" key="11">
    <source>
        <dbReference type="EMBL" id="KAF5317486.1"/>
    </source>
</evidence>
<dbReference type="GO" id="GO:0044550">
    <property type="term" value="P:secondary metabolite biosynthetic process"/>
    <property type="evidence" value="ECO:0007669"/>
    <property type="project" value="TreeGrafter"/>
</dbReference>
<feature type="active site" description="Proton donor; for dehydratase activity" evidence="6">
    <location>
        <position position="1523"/>
    </location>
</feature>
<dbReference type="PROSITE" id="PS00606">
    <property type="entry name" value="KS3_1"/>
    <property type="match status" value="1"/>
</dbReference>
<dbReference type="InterPro" id="IPR016035">
    <property type="entry name" value="Acyl_Trfase/lysoPLipase"/>
</dbReference>
<dbReference type="Pfam" id="PF14765">
    <property type="entry name" value="PS-DH"/>
    <property type="match status" value="1"/>
</dbReference>
<dbReference type="PROSITE" id="PS50075">
    <property type="entry name" value="CARRIER"/>
    <property type="match status" value="1"/>
</dbReference>
<dbReference type="GO" id="GO:0004315">
    <property type="term" value="F:3-oxoacyl-[acyl-carrier-protein] synthase activity"/>
    <property type="evidence" value="ECO:0007669"/>
    <property type="project" value="InterPro"/>
</dbReference>
<dbReference type="Pfam" id="PF00698">
    <property type="entry name" value="Acyl_transf_1"/>
    <property type="match status" value="1"/>
</dbReference>
<evidence type="ECO:0000313" key="12">
    <source>
        <dbReference type="Proteomes" id="UP000567179"/>
    </source>
</evidence>
<dbReference type="InterPro" id="IPR016039">
    <property type="entry name" value="Thiolase-like"/>
</dbReference>
<evidence type="ECO:0000259" key="8">
    <source>
        <dbReference type="PROSITE" id="PS50075"/>
    </source>
</evidence>
<dbReference type="Gene3D" id="3.40.47.10">
    <property type="match status" value="1"/>
</dbReference>
<dbReference type="OrthoDB" id="329835at2759"/>
<keyword evidence="12" id="KW-1185">Reference proteome</keyword>
<dbReference type="InterPro" id="IPR020841">
    <property type="entry name" value="PKS_Beta-ketoAc_synthase_dom"/>
</dbReference>
<dbReference type="Pfam" id="PF12697">
    <property type="entry name" value="Abhydrolase_6"/>
    <property type="match status" value="1"/>
</dbReference>
<evidence type="ECO:0000259" key="10">
    <source>
        <dbReference type="PROSITE" id="PS52019"/>
    </source>
</evidence>
<evidence type="ECO:0000256" key="6">
    <source>
        <dbReference type="PROSITE-ProRule" id="PRU01363"/>
    </source>
</evidence>
<dbReference type="Gene3D" id="3.30.70.3290">
    <property type="match status" value="1"/>
</dbReference>
<dbReference type="PROSITE" id="PS52019">
    <property type="entry name" value="PKS_MFAS_DH"/>
    <property type="match status" value="1"/>
</dbReference>
<dbReference type="GO" id="GO:0004312">
    <property type="term" value="F:fatty acid synthase activity"/>
    <property type="evidence" value="ECO:0007669"/>
    <property type="project" value="TreeGrafter"/>
</dbReference>
<dbReference type="EMBL" id="JAACJJ010000033">
    <property type="protein sequence ID" value="KAF5317486.1"/>
    <property type="molecule type" value="Genomic_DNA"/>
</dbReference>
<dbReference type="InterPro" id="IPR029058">
    <property type="entry name" value="AB_hydrolase_fold"/>
</dbReference>
<keyword evidence="3" id="KW-0597">Phosphoprotein</keyword>
<proteinExistence type="predicted"/>
<evidence type="ECO:0000256" key="5">
    <source>
        <dbReference type="ARBA" id="ARBA00023026"/>
    </source>
</evidence>
<dbReference type="SUPFAM" id="SSF47336">
    <property type="entry name" value="ACP-like"/>
    <property type="match status" value="2"/>
</dbReference>
<dbReference type="InterPro" id="IPR036736">
    <property type="entry name" value="ACP-like_sf"/>
</dbReference>
<dbReference type="NCBIfam" id="TIGR04532">
    <property type="entry name" value="PT_fungal_PKS"/>
    <property type="match status" value="1"/>
</dbReference>
<dbReference type="InterPro" id="IPR032088">
    <property type="entry name" value="SAT"/>
</dbReference>
<evidence type="ECO:0000256" key="7">
    <source>
        <dbReference type="SAM" id="MobiDB-lite"/>
    </source>
</evidence>
<dbReference type="SUPFAM" id="SSF52151">
    <property type="entry name" value="FabD/lysophospholipase-like"/>
    <property type="match status" value="1"/>
</dbReference>
<dbReference type="Gene3D" id="1.10.1200.10">
    <property type="entry name" value="ACP-like"/>
    <property type="match status" value="2"/>
</dbReference>
<comment type="caution">
    <text evidence="11">The sequence shown here is derived from an EMBL/GenBank/DDBJ whole genome shotgun (WGS) entry which is preliminary data.</text>
</comment>
<dbReference type="InterPro" id="IPR014031">
    <property type="entry name" value="Ketoacyl_synth_C"/>
</dbReference>
<evidence type="ECO:0008006" key="13">
    <source>
        <dbReference type="Google" id="ProtNLM"/>
    </source>
</evidence>
<dbReference type="Pfam" id="PF00550">
    <property type="entry name" value="PP-binding"/>
    <property type="match status" value="2"/>
</dbReference>
<dbReference type="InterPro" id="IPR042104">
    <property type="entry name" value="PKS_dehydratase_sf"/>
</dbReference>
<protein>
    <recommendedName>
        <fullName evidence="13">Polyketide synthase</fullName>
    </recommendedName>
</protein>
<dbReference type="InterPro" id="IPR006162">
    <property type="entry name" value="Ppantetheine_attach_site"/>
</dbReference>
<accession>A0A8H5EYY9</accession>
<evidence type="ECO:0000256" key="1">
    <source>
        <dbReference type="ARBA" id="ARBA00005179"/>
    </source>
</evidence>
<dbReference type="SMART" id="SM00827">
    <property type="entry name" value="PKS_AT"/>
    <property type="match status" value="1"/>
</dbReference>
<keyword evidence="4" id="KW-0808">Transferase</keyword>
<dbReference type="Pfam" id="PF00109">
    <property type="entry name" value="ketoacyl-synt"/>
    <property type="match status" value="1"/>
</dbReference>
<dbReference type="Gene3D" id="3.30.70.250">
    <property type="entry name" value="Malonyl-CoA ACP transacylase, ACP-binding"/>
    <property type="match status" value="1"/>
</dbReference>
<dbReference type="Proteomes" id="UP000567179">
    <property type="component" value="Unassembled WGS sequence"/>
</dbReference>
<dbReference type="InterPro" id="IPR030918">
    <property type="entry name" value="PT_fungal_PKS"/>
</dbReference>
<feature type="domain" description="PKS/mFAS DH" evidence="10">
    <location>
        <begin position="1296"/>
        <end position="1614"/>
    </location>
</feature>
<name>A0A8H5EYY9_9AGAR</name>
<dbReference type="InterPro" id="IPR049551">
    <property type="entry name" value="PKS_DH_C"/>
</dbReference>
<dbReference type="InterPro" id="IPR016036">
    <property type="entry name" value="Malonyl_transacylase_ACP-bd"/>
</dbReference>
<dbReference type="Pfam" id="PF02801">
    <property type="entry name" value="Ketoacyl-synt_C"/>
    <property type="match status" value="1"/>
</dbReference>